<organism evidence="1 2">
    <name type="scientific">Rhizoclosmatium globosum</name>
    <dbReference type="NCBI Taxonomy" id="329046"/>
    <lineage>
        <taxon>Eukaryota</taxon>
        <taxon>Fungi</taxon>
        <taxon>Fungi incertae sedis</taxon>
        <taxon>Chytridiomycota</taxon>
        <taxon>Chytridiomycota incertae sedis</taxon>
        <taxon>Chytridiomycetes</taxon>
        <taxon>Chytridiales</taxon>
        <taxon>Chytriomycetaceae</taxon>
        <taxon>Rhizoclosmatium</taxon>
    </lineage>
</organism>
<dbReference type="Proteomes" id="UP000193642">
    <property type="component" value="Unassembled WGS sequence"/>
</dbReference>
<gene>
    <name evidence="1" type="ORF">BCR33DRAFT_128757</name>
</gene>
<sequence>MASMVRLPSLLKPSVSSHSRSISFNSVPFRQYPHPDVQDHYDTSDAFFNGFR</sequence>
<name>A0A1Y2CHE0_9FUNG</name>
<comment type="caution">
    <text evidence="1">The sequence shown here is derived from an EMBL/GenBank/DDBJ whole genome shotgun (WGS) entry which is preliminary data.</text>
</comment>
<reference evidence="1 2" key="1">
    <citation type="submission" date="2016-07" db="EMBL/GenBank/DDBJ databases">
        <title>Pervasive Adenine N6-methylation of Active Genes in Fungi.</title>
        <authorList>
            <consortium name="DOE Joint Genome Institute"/>
            <person name="Mondo S.J."/>
            <person name="Dannebaum R.O."/>
            <person name="Kuo R.C."/>
            <person name="Labutti K."/>
            <person name="Haridas S."/>
            <person name="Kuo A."/>
            <person name="Salamov A."/>
            <person name="Ahrendt S.R."/>
            <person name="Lipzen A."/>
            <person name="Sullivan W."/>
            <person name="Andreopoulos W.B."/>
            <person name="Clum A."/>
            <person name="Lindquist E."/>
            <person name="Daum C."/>
            <person name="Ramamoorthy G.K."/>
            <person name="Gryganskyi A."/>
            <person name="Culley D."/>
            <person name="Magnuson J.K."/>
            <person name="James T.Y."/>
            <person name="O'Malley M.A."/>
            <person name="Stajich J.E."/>
            <person name="Spatafora J.W."/>
            <person name="Visel A."/>
            <person name="Grigoriev I.V."/>
        </authorList>
    </citation>
    <scope>NUCLEOTIDE SEQUENCE [LARGE SCALE GENOMIC DNA]</scope>
    <source>
        <strain evidence="1 2">JEL800</strain>
    </source>
</reference>
<evidence type="ECO:0000313" key="2">
    <source>
        <dbReference type="Proteomes" id="UP000193642"/>
    </source>
</evidence>
<protein>
    <submittedName>
        <fullName evidence="1">Uncharacterized protein</fullName>
    </submittedName>
</protein>
<proteinExistence type="predicted"/>
<evidence type="ECO:0000313" key="1">
    <source>
        <dbReference type="EMBL" id="ORY46449.1"/>
    </source>
</evidence>
<accession>A0A1Y2CHE0</accession>
<dbReference type="EMBL" id="MCGO01000016">
    <property type="protein sequence ID" value="ORY46449.1"/>
    <property type="molecule type" value="Genomic_DNA"/>
</dbReference>
<dbReference type="AlphaFoldDB" id="A0A1Y2CHE0"/>
<keyword evidence="2" id="KW-1185">Reference proteome</keyword>